<dbReference type="EMBL" id="LR797325">
    <property type="protein sequence ID" value="CAB4202921.1"/>
    <property type="molecule type" value="Genomic_DNA"/>
</dbReference>
<sequence>MKTDDVLKKLWAIRARHSDPVPKGYKSREDWAKEWGIHLSTARMWLMEMDKAGKMKKVKLRFFDGRRIQMKYFYG</sequence>
<name>A0A6J5S404_9CAUD</name>
<proteinExistence type="predicted"/>
<reference evidence="1" key="1">
    <citation type="submission" date="2020-05" db="EMBL/GenBank/DDBJ databases">
        <authorList>
            <person name="Chiriac C."/>
            <person name="Salcher M."/>
            <person name="Ghai R."/>
            <person name="Kavagutti S V."/>
        </authorList>
    </citation>
    <scope>NUCLEOTIDE SEQUENCE</scope>
</reference>
<evidence type="ECO:0000313" key="1">
    <source>
        <dbReference type="EMBL" id="CAB4202921.1"/>
    </source>
</evidence>
<gene>
    <name evidence="1" type="ORF">UFOVP1370_48</name>
</gene>
<protein>
    <submittedName>
        <fullName evidence="1">Uncharacterized protein</fullName>
    </submittedName>
</protein>
<accession>A0A6J5S404</accession>
<organism evidence="1">
    <name type="scientific">uncultured Caudovirales phage</name>
    <dbReference type="NCBI Taxonomy" id="2100421"/>
    <lineage>
        <taxon>Viruses</taxon>
        <taxon>Duplodnaviria</taxon>
        <taxon>Heunggongvirae</taxon>
        <taxon>Uroviricota</taxon>
        <taxon>Caudoviricetes</taxon>
        <taxon>Peduoviridae</taxon>
        <taxon>Maltschvirus</taxon>
        <taxon>Maltschvirus maltsch</taxon>
    </lineage>
</organism>